<dbReference type="SMART" id="SM00028">
    <property type="entry name" value="TPR"/>
    <property type="match status" value="4"/>
</dbReference>
<dbReference type="RefSeq" id="WP_197002813.1">
    <property type="nucleotide sequence ID" value="NZ_BONS01000002.1"/>
</dbReference>
<evidence type="ECO:0000259" key="2">
    <source>
        <dbReference type="Pfam" id="PF12770"/>
    </source>
</evidence>
<dbReference type="InterPro" id="IPR024983">
    <property type="entry name" value="CHAT_dom"/>
</dbReference>
<dbReference type="Pfam" id="PF13374">
    <property type="entry name" value="TPR_10"/>
    <property type="match status" value="1"/>
</dbReference>
<proteinExistence type="predicted"/>
<dbReference type="EMBL" id="JADOUF010000001">
    <property type="protein sequence ID" value="MBG6135746.1"/>
    <property type="molecule type" value="Genomic_DNA"/>
</dbReference>
<gene>
    <name evidence="3" type="ORF">IW245_001940</name>
</gene>
<evidence type="ECO:0000313" key="3">
    <source>
        <dbReference type="EMBL" id="MBG6135746.1"/>
    </source>
</evidence>
<name>A0A8J7GDP1_9ACTN</name>
<accession>A0A8J7GDP1</accession>
<dbReference type="Proteomes" id="UP000622552">
    <property type="component" value="Unassembled WGS sequence"/>
</dbReference>
<dbReference type="SUPFAM" id="SSF48452">
    <property type="entry name" value="TPR-like"/>
    <property type="match status" value="2"/>
</dbReference>
<evidence type="ECO:0000313" key="4">
    <source>
        <dbReference type="Proteomes" id="UP000622552"/>
    </source>
</evidence>
<reference evidence="3" key="1">
    <citation type="submission" date="2020-11" db="EMBL/GenBank/DDBJ databases">
        <title>Sequencing the genomes of 1000 actinobacteria strains.</title>
        <authorList>
            <person name="Klenk H.-P."/>
        </authorList>
    </citation>
    <scope>NUCLEOTIDE SEQUENCE</scope>
    <source>
        <strain evidence="3">DSM 45356</strain>
    </source>
</reference>
<dbReference type="InterPro" id="IPR019734">
    <property type="entry name" value="TPR_rpt"/>
</dbReference>
<dbReference type="Gene3D" id="1.25.40.10">
    <property type="entry name" value="Tetratricopeptide repeat domain"/>
    <property type="match status" value="5"/>
</dbReference>
<protein>
    <submittedName>
        <fullName evidence="3">Tetratricopeptide (TPR) repeat protein</fullName>
    </submittedName>
</protein>
<comment type="caution">
    <text evidence="3">The sequence shown here is derived from an EMBL/GenBank/DDBJ whole genome shotgun (WGS) entry which is preliminary data.</text>
</comment>
<dbReference type="InterPro" id="IPR011990">
    <property type="entry name" value="TPR-like_helical_dom_sf"/>
</dbReference>
<sequence>MFGRGRRRGARGAETLHRYLKAGDRDSLDRAIDLGERLIARAEFAEEPAEVRGALLDSLALAYHGRHGHTGSAADLDTAIDLCRRALATGGDEVRSVLHRNNLGVCLLRRYELNPRLEDLPELVATWRAVVDATPDDSPRLPGRLTNLGEALAWQESHGEPGDIPTDEIVAVHTRLVRLTAAGDPELARHQNNAGEAHFRRFQHTADRTDLDTAARYLRTAVAGSDPADPDIRWRWVNLARVTRELGGEHAAEEAVDLVSRAILAAPTPVLDLWLWRQWRAEWQDELAALDGPDREDRRADVRQRAADLAGSGLAPEELSRRALAVGAAAVGLGVDDPAVADAVTTAGHADLERGRVTAAQDLFEYAVRIRIAAHGERHPAVAEARLPLAEAFRLGGDLASCAAQLRVAVRVLERTGGPEQLRAIVAMLRVAGLQRAAGEYDHALANMLGAVGALRRRVGPLHPDLGTALTNLGSLLLAMDRVEEALAPFEHAVVLLSERPRRRDGRAAIFWDNLGGALLRHGQLADARRCFDRAMEVYARVGDQAAPVDVTITALHLASALSDLDEHDGAREQLDLAHRLAAHNSTAAHLLPEIRAARSRLPRAARRGSPGYTPDQTAVVPRTATARLVAPLVRVLEAQDDEELWDLRRRHPELAGPEAAELLVEQARALRLSGRDEDAEAIEARARRLAAGPPDPGGGARGLPPGPAGAGFPPSAAGDAAEAALGRYERGREPADLRAAVTAARAAVEEPGPDHERAGRLHRLGYILMVQCLERPDRGALDEAPEVLGRVLALAPDDPGLRFRAGFHLANVHIARYDHDHELTDLRRAITLLDGLAGTRPDQSPDPEVLANLSVAVIRLVNATGERSDADRLLALCADPDHAARWSPSARAVAAVAEGRCRMALWRWDEDPRALDPAIAALRSGLAAADLDANEVEFGHADLGAALLSRFQLTGDPHDLAQGMEALETAHRLGGVAGDASLHGSMLCQGLLLRYRDSGAGADLEHAVRVGREALESAGSRSAERLTAAEQLGVALTERYRVTRDEDLLTEAIALFQEAEDATAGLGGSAAARVANNFGWALSERYELTGDEDDAGATVDHYRRALHLVGPDAPIRTTYLDNLGANLALAASRGHLAASLDEAVEVCAEAVAGTDREDRRWPGRMTNLAITRAARHDRDDRPQDRAAAVEGFRAVCADGLGRGGRHHLNAAVAWCGFALRWRAWQDTAAAAEQGLSILDRLVAGQHAPVHTLGWAREGQGLAARGGYALARLDRPLDAAVLLERGRALLLQQALGRDPGPLNELGVLGHDHLRRDYVAASEQVQALERRADDTPGPDSRAHLARAREELATVVARIRNVPGFENFLRPLTGADLLALAAEAPLVFLASTELGGLALTVRPTGADLDWLADPRLRTLQESVTAFLLHGDSDDEVTGWLWTAVMRHVVRRAAGAGTAVVIASGPLSLLPLHAAWRPDPAAATGRRYALDDVAIRYAPSAAAHRASVRRAADARADSVLVVADPGGQAGPELPYTRIEAELVRPLFPAGRTLLGPAAALDTVVGALAEHHVLHFACHGRYDPLQPLDSGLVLAAGQVLTLRRLIDQRLPDIRLAVLSACETSVPGIDVIDEALGLPAGLLAAGAAGVVGTLRPVPDAAAALVMARFHTEWRAGGISAPEALRAAQRWARDSTNAEKRAAFPQLWPEPALAGAALRLWRGARAYAAPRFWAPFCFVGT</sequence>
<dbReference type="PANTHER" id="PTHR46082">
    <property type="entry name" value="ATP/GTP-BINDING PROTEIN-RELATED"/>
    <property type="match status" value="1"/>
</dbReference>
<dbReference type="PANTHER" id="PTHR46082:SF6">
    <property type="entry name" value="AAA+ ATPASE DOMAIN-CONTAINING PROTEIN-RELATED"/>
    <property type="match status" value="1"/>
</dbReference>
<organism evidence="3 4">
    <name type="scientific">Longispora fulva</name>
    <dbReference type="NCBI Taxonomy" id="619741"/>
    <lineage>
        <taxon>Bacteria</taxon>
        <taxon>Bacillati</taxon>
        <taxon>Actinomycetota</taxon>
        <taxon>Actinomycetes</taxon>
        <taxon>Micromonosporales</taxon>
        <taxon>Micromonosporaceae</taxon>
        <taxon>Longispora</taxon>
    </lineage>
</organism>
<feature type="domain" description="CHAT" evidence="2">
    <location>
        <begin position="1435"/>
        <end position="1734"/>
    </location>
</feature>
<dbReference type="Pfam" id="PF13424">
    <property type="entry name" value="TPR_12"/>
    <property type="match status" value="1"/>
</dbReference>
<evidence type="ECO:0000256" key="1">
    <source>
        <dbReference type="SAM" id="MobiDB-lite"/>
    </source>
</evidence>
<feature type="region of interest" description="Disordered" evidence="1">
    <location>
        <begin position="689"/>
        <end position="719"/>
    </location>
</feature>
<dbReference type="Pfam" id="PF12770">
    <property type="entry name" value="CHAT"/>
    <property type="match status" value="1"/>
</dbReference>
<keyword evidence="4" id="KW-1185">Reference proteome</keyword>
<dbReference type="InterPro" id="IPR053137">
    <property type="entry name" value="NLR-like"/>
</dbReference>